<accession>A0A645DZN5</accession>
<organism evidence="2">
    <name type="scientific">bioreactor metagenome</name>
    <dbReference type="NCBI Taxonomy" id="1076179"/>
    <lineage>
        <taxon>unclassified sequences</taxon>
        <taxon>metagenomes</taxon>
        <taxon>ecological metagenomes</taxon>
    </lineage>
</organism>
<dbReference type="AlphaFoldDB" id="A0A645DZN5"/>
<name>A0A645DZN5_9ZZZZ</name>
<comment type="caution">
    <text evidence="2">The sequence shown here is derived from an EMBL/GenBank/DDBJ whole genome shotgun (WGS) entry which is preliminary data.</text>
</comment>
<evidence type="ECO:0000256" key="1">
    <source>
        <dbReference type="SAM" id="Phobius"/>
    </source>
</evidence>
<keyword evidence="1" id="KW-1133">Transmembrane helix</keyword>
<proteinExistence type="predicted"/>
<gene>
    <name evidence="2" type="ORF">SDC9_141996</name>
</gene>
<keyword evidence="1" id="KW-0812">Transmembrane</keyword>
<protein>
    <submittedName>
        <fullName evidence="2">Uncharacterized protein</fullName>
    </submittedName>
</protein>
<feature type="transmembrane region" description="Helical" evidence="1">
    <location>
        <begin position="111"/>
        <end position="135"/>
    </location>
</feature>
<evidence type="ECO:0000313" key="2">
    <source>
        <dbReference type="EMBL" id="MPM94847.1"/>
    </source>
</evidence>
<dbReference type="EMBL" id="VSSQ01041428">
    <property type="protein sequence ID" value="MPM94847.1"/>
    <property type="molecule type" value="Genomic_DNA"/>
</dbReference>
<reference evidence="2" key="1">
    <citation type="submission" date="2019-08" db="EMBL/GenBank/DDBJ databases">
        <authorList>
            <person name="Kucharzyk K."/>
            <person name="Murdoch R.W."/>
            <person name="Higgins S."/>
            <person name="Loffler F."/>
        </authorList>
    </citation>
    <scope>NUCLEOTIDE SEQUENCE</scope>
</reference>
<sequence>MERGKLIFSDKPFRRQAVATLFFLFFLLLAGQLLVSGMAQEFKKSMIEHDYAVVGYLSREGVEDGRITAAFTQDKTNADIQKGASLLNTSGYSVETKNSLLPTVERFHRKYSLTVFFFLLFFSFALLCAQFYGVLHREKQLEDAARKLWRFM</sequence>
<keyword evidence="1" id="KW-0472">Membrane</keyword>